<dbReference type="InterPro" id="IPR000847">
    <property type="entry name" value="LysR_HTH_N"/>
</dbReference>
<keyword evidence="4" id="KW-0804">Transcription</keyword>
<dbReference type="InterPro" id="IPR058163">
    <property type="entry name" value="LysR-type_TF_proteobact-type"/>
</dbReference>
<evidence type="ECO:0000259" key="5">
    <source>
        <dbReference type="PROSITE" id="PS50931"/>
    </source>
</evidence>
<protein>
    <submittedName>
        <fullName evidence="6">Transcriptional regulator</fullName>
    </submittedName>
</protein>
<dbReference type="RefSeq" id="WP_055465158.1">
    <property type="nucleotide sequence ID" value="NZ_CP046798.1"/>
</dbReference>
<dbReference type="FunFam" id="1.10.10.10:FF:000001">
    <property type="entry name" value="LysR family transcriptional regulator"/>
    <property type="match status" value="1"/>
</dbReference>
<keyword evidence="7" id="KW-1185">Reference proteome</keyword>
<dbReference type="InParanoid" id="A0A0Q2R7R0"/>
<comment type="caution">
    <text evidence="6">The sequence shown here is derived from an EMBL/GenBank/DDBJ whole genome shotgun (WGS) entry which is preliminary data.</text>
</comment>
<gene>
    <name evidence="6" type="ORF">AMR76_02405</name>
</gene>
<organism evidence="6 7">
    <name type="scientific">Vibrio furnissii</name>
    <dbReference type="NCBI Taxonomy" id="29494"/>
    <lineage>
        <taxon>Bacteria</taxon>
        <taxon>Pseudomonadati</taxon>
        <taxon>Pseudomonadota</taxon>
        <taxon>Gammaproteobacteria</taxon>
        <taxon>Vibrionales</taxon>
        <taxon>Vibrionaceae</taxon>
        <taxon>Vibrio</taxon>
    </lineage>
</organism>
<dbReference type="PANTHER" id="PTHR30537">
    <property type="entry name" value="HTH-TYPE TRANSCRIPTIONAL REGULATOR"/>
    <property type="match status" value="1"/>
</dbReference>
<dbReference type="PROSITE" id="PS50931">
    <property type="entry name" value="HTH_LYSR"/>
    <property type="match status" value="1"/>
</dbReference>
<feature type="domain" description="HTH lysR-type" evidence="5">
    <location>
        <begin position="1"/>
        <end position="59"/>
    </location>
</feature>
<dbReference type="SUPFAM" id="SSF46785">
    <property type="entry name" value="Winged helix' DNA-binding domain"/>
    <property type="match status" value="1"/>
</dbReference>
<evidence type="ECO:0000313" key="7">
    <source>
        <dbReference type="Proteomes" id="UP000051221"/>
    </source>
</evidence>
<dbReference type="Gene3D" id="3.40.190.290">
    <property type="match status" value="1"/>
</dbReference>
<dbReference type="CDD" id="cd08422">
    <property type="entry name" value="PBP2_CrgA_like"/>
    <property type="match status" value="1"/>
</dbReference>
<dbReference type="GO" id="GO:0003677">
    <property type="term" value="F:DNA binding"/>
    <property type="evidence" value="ECO:0007669"/>
    <property type="project" value="UniProtKB-KW"/>
</dbReference>
<dbReference type="AlphaFoldDB" id="A0A0Q2R7R0"/>
<name>A0A0Q2R7R0_VIBFU</name>
<evidence type="ECO:0000256" key="4">
    <source>
        <dbReference type="ARBA" id="ARBA00023163"/>
    </source>
</evidence>
<proteinExistence type="inferred from homology"/>
<sequence length="300" mass="33461">MDRLQCDRMFVAVMELGSFAKAAERLAISSGQASKLISRLEQDLGVQLVKRSTRSLAATEVGQAYYERIKRVLDDLDALDDAIRNASRLPSGRLRISAPVTFGQSQLAPSLIDFSKQFPDITLDVKFSDRSVNVVDEGFDLALRIGKLDDSSLIARKLCDVRVITLASPHYLSQHGTPTHIRDLAQHHCIIDTNFRDPYHWPYLNEQGHVHDFAVNGRLKFSNAEVCLKAACADLGITRLPTFVAAQALKEQQLVAILQQYEVPPLGLYALYPPAKHLAQSSRAFIDFLVNRFANGADWE</sequence>
<dbReference type="Gene3D" id="1.10.10.10">
    <property type="entry name" value="Winged helix-like DNA-binding domain superfamily/Winged helix DNA-binding domain"/>
    <property type="match status" value="1"/>
</dbReference>
<dbReference type="FunCoup" id="A0A0Q2R7R0">
    <property type="interactions" value="42"/>
</dbReference>
<dbReference type="Pfam" id="PF00126">
    <property type="entry name" value="HTH_1"/>
    <property type="match status" value="1"/>
</dbReference>
<reference evidence="6 7" key="1">
    <citation type="submission" date="2015-08" db="EMBL/GenBank/DDBJ databases">
        <title>Antibacterial properties of a collection of Vibrionaceae strains.</title>
        <authorList>
            <person name="Giubergia S."/>
        </authorList>
    </citation>
    <scope>NUCLEOTIDE SEQUENCE [LARGE SCALE GENOMIC DNA]</scope>
    <source>
        <strain evidence="6 7">S0821</strain>
    </source>
</reference>
<dbReference type="InterPro" id="IPR036390">
    <property type="entry name" value="WH_DNA-bd_sf"/>
</dbReference>
<accession>A0A0Q2R7R0</accession>
<dbReference type="GO" id="GO:0003700">
    <property type="term" value="F:DNA-binding transcription factor activity"/>
    <property type="evidence" value="ECO:0007669"/>
    <property type="project" value="InterPro"/>
</dbReference>
<evidence type="ECO:0000256" key="2">
    <source>
        <dbReference type="ARBA" id="ARBA00023015"/>
    </source>
</evidence>
<dbReference type="EMBL" id="LKHS01000001">
    <property type="protein sequence ID" value="KQH88157.1"/>
    <property type="molecule type" value="Genomic_DNA"/>
</dbReference>
<dbReference type="InterPro" id="IPR005119">
    <property type="entry name" value="LysR_subst-bd"/>
</dbReference>
<dbReference type="InterPro" id="IPR036388">
    <property type="entry name" value="WH-like_DNA-bd_sf"/>
</dbReference>
<evidence type="ECO:0000256" key="3">
    <source>
        <dbReference type="ARBA" id="ARBA00023125"/>
    </source>
</evidence>
<dbReference type="Proteomes" id="UP000051221">
    <property type="component" value="Unassembled WGS sequence"/>
</dbReference>
<evidence type="ECO:0000256" key="1">
    <source>
        <dbReference type="ARBA" id="ARBA00009437"/>
    </source>
</evidence>
<dbReference type="SUPFAM" id="SSF53850">
    <property type="entry name" value="Periplasmic binding protein-like II"/>
    <property type="match status" value="1"/>
</dbReference>
<comment type="similarity">
    <text evidence="1">Belongs to the LysR transcriptional regulatory family.</text>
</comment>
<dbReference type="PANTHER" id="PTHR30537:SF5">
    <property type="entry name" value="HTH-TYPE TRANSCRIPTIONAL ACTIVATOR TTDR-RELATED"/>
    <property type="match status" value="1"/>
</dbReference>
<dbReference type="Pfam" id="PF03466">
    <property type="entry name" value="LysR_substrate"/>
    <property type="match status" value="1"/>
</dbReference>
<evidence type="ECO:0000313" key="6">
    <source>
        <dbReference type="EMBL" id="KQH88157.1"/>
    </source>
</evidence>
<keyword evidence="3" id="KW-0238">DNA-binding</keyword>
<keyword evidence="2" id="KW-0805">Transcription regulation</keyword>